<gene>
    <name evidence="1" type="ORF">ENL39_05790</name>
</gene>
<dbReference type="InterPro" id="IPR036388">
    <property type="entry name" value="WH-like_DNA-bd_sf"/>
</dbReference>
<name>A0A7V5HZV6_UNCAE</name>
<dbReference type="AlphaFoldDB" id="A0A7V5HZV6"/>
<reference evidence="1" key="1">
    <citation type="journal article" date="2020" name="mSystems">
        <title>Genome- and Community-Level Interaction Insights into Carbon Utilization and Element Cycling Functions of Hydrothermarchaeota in Hydrothermal Sediment.</title>
        <authorList>
            <person name="Zhou Z."/>
            <person name="Liu Y."/>
            <person name="Xu W."/>
            <person name="Pan J."/>
            <person name="Luo Z.H."/>
            <person name="Li M."/>
        </authorList>
    </citation>
    <scope>NUCLEOTIDE SEQUENCE [LARGE SCALE GENOMIC DNA]</scope>
    <source>
        <strain evidence="1">HyVt-92</strain>
    </source>
</reference>
<sequence length="86" mass="10315">MKKTKKWVVENNYRKLIMDILSKNGKTEEEIREEFKITLFPRVSSYKPETILRISSQTLKNHLRLLEREGLIKKGEDERYYIAEIG</sequence>
<comment type="caution">
    <text evidence="1">The sequence shown here is derived from an EMBL/GenBank/DDBJ whole genome shotgun (WGS) entry which is preliminary data.</text>
</comment>
<dbReference type="EMBL" id="DRTT01000158">
    <property type="protein sequence ID" value="HHF98978.1"/>
    <property type="molecule type" value="Genomic_DNA"/>
</dbReference>
<proteinExistence type="predicted"/>
<dbReference type="Proteomes" id="UP000886070">
    <property type="component" value="Unassembled WGS sequence"/>
</dbReference>
<organism evidence="1">
    <name type="scientific">Aerophobetes bacterium</name>
    <dbReference type="NCBI Taxonomy" id="2030807"/>
    <lineage>
        <taxon>Bacteria</taxon>
        <taxon>Candidatus Aerophobota</taxon>
    </lineage>
</organism>
<dbReference type="SUPFAM" id="SSF46785">
    <property type="entry name" value="Winged helix' DNA-binding domain"/>
    <property type="match status" value="1"/>
</dbReference>
<accession>A0A7V5HZV6</accession>
<evidence type="ECO:0000313" key="1">
    <source>
        <dbReference type="EMBL" id="HHF98978.1"/>
    </source>
</evidence>
<dbReference type="InterPro" id="IPR036390">
    <property type="entry name" value="WH_DNA-bd_sf"/>
</dbReference>
<evidence type="ECO:0008006" key="2">
    <source>
        <dbReference type="Google" id="ProtNLM"/>
    </source>
</evidence>
<dbReference type="Gene3D" id="1.10.10.10">
    <property type="entry name" value="Winged helix-like DNA-binding domain superfamily/Winged helix DNA-binding domain"/>
    <property type="match status" value="1"/>
</dbReference>
<protein>
    <recommendedName>
        <fullName evidence="2">ArsR family transcriptional regulator</fullName>
    </recommendedName>
</protein>